<protein>
    <submittedName>
        <fullName evidence="2">Uncharacterized protein</fullName>
    </submittedName>
</protein>
<keyword evidence="1" id="KW-1133">Transmembrane helix</keyword>
<dbReference type="Proteomes" id="UP000304912">
    <property type="component" value="Chromosome"/>
</dbReference>
<evidence type="ECO:0000313" key="2">
    <source>
        <dbReference type="EMBL" id="QCZ93023.1"/>
    </source>
</evidence>
<organism evidence="2 3">
    <name type="scientific">Salinimonas iocasae</name>
    <dbReference type="NCBI Taxonomy" id="2572577"/>
    <lineage>
        <taxon>Bacteria</taxon>
        <taxon>Pseudomonadati</taxon>
        <taxon>Pseudomonadota</taxon>
        <taxon>Gammaproteobacteria</taxon>
        <taxon>Alteromonadales</taxon>
        <taxon>Alteromonadaceae</taxon>
        <taxon>Alteromonas/Salinimonas group</taxon>
        <taxon>Salinimonas</taxon>
    </lineage>
</organism>
<feature type="transmembrane region" description="Helical" evidence="1">
    <location>
        <begin position="76"/>
        <end position="93"/>
    </location>
</feature>
<gene>
    <name evidence="2" type="ORF">FBQ74_05755</name>
</gene>
<reference evidence="2 3" key="1">
    <citation type="submission" date="2019-04" db="EMBL/GenBank/DDBJ databases">
        <title>Salinimonas iocasae sp. nov., a halophilic bacterium isolated from the outer tube casing of tubeworms in Okinawa Trough.</title>
        <authorList>
            <person name="Zhang H."/>
            <person name="Wang H."/>
            <person name="Li C."/>
        </authorList>
    </citation>
    <scope>NUCLEOTIDE SEQUENCE [LARGE SCALE GENOMIC DNA]</scope>
    <source>
        <strain evidence="2 3">KX18D6</strain>
    </source>
</reference>
<dbReference type="InterPro" id="IPR009883">
    <property type="entry name" value="YgfX"/>
</dbReference>
<dbReference type="KEGG" id="salk:FBQ74_05755"/>
<keyword evidence="1" id="KW-0472">Membrane</keyword>
<evidence type="ECO:0000313" key="3">
    <source>
        <dbReference type="Proteomes" id="UP000304912"/>
    </source>
</evidence>
<dbReference type="OrthoDB" id="6388200at2"/>
<keyword evidence="1" id="KW-0812">Transmembrane</keyword>
<name>A0A5B7YCN2_9ALTE</name>
<sequence length="188" mass="21837">MMIRICSPGLWAISHVLSRNWRAWLSTFWAVSKYKLQTRRGHLRRLRPVVLAGLALLILGSVSDMFWSYFSSTAPVIFTTLIILTAAFFYLFSGASRSTEQTLPAFILFDDTGKWYQGSQEALLTDQPPWQLTRQARVTPWGVFLNFIDADGQHHNQWILHDELPERDYRRLVRTIGLITQHQPDFQL</sequence>
<dbReference type="Pfam" id="PF07254">
    <property type="entry name" value="Cpta_toxin"/>
    <property type="match status" value="1"/>
</dbReference>
<feature type="transmembrane region" description="Helical" evidence="1">
    <location>
        <begin position="49"/>
        <end position="70"/>
    </location>
</feature>
<evidence type="ECO:0000256" key="1">
    <source>
        <dbReference type="SAM" id="Phobius"/>
    </source>
</evidence>
<dbReference type="AlphaFoldDB" id="A0A5B7YCN2"/>
<proteinExistence type="predicted"/>
<dbReference type="EMBL" id="CP039852">
    <property type="protein sequence ID" value="QCZ93023.1"/>
    <property type="molecule type" value="Genomic_DNA"/>
</dbReference>
<keyword evidence="3" id="KW-1185">Reference proteome</keyword>
<accession>A0A5B7YCN2</accession>